<feature type="compositionally biased region" description="Acidic residues" evidence="2">
    <location>
        <begin position="933"/>
        <end position="944"/>
    </location>
</feature>
<keyword evidence="3" id="KW-0812">Transmembrane</keyword>
<feature type="compositionally biased region" description="Basic and acidic residues" evidence="2">
    <location>
        <begin position="880"/>
        <end position="901"/>
    </location>
</feature>
<gene>
    <name evidence="6" type="ORF">OKIOD_LOCUS1022</name>
</gene>
<evidence type="ECO:0000256" key="1">
    <source>
        <dbReference type="ARBA" id="ARBA00023319"/>
    </source>
</evidence>
<protein>
    <submittedName>
        <fullName evidence="6">Oidioi.mRNA.OKI2018_I69.PAR.g9464.t1.cds</fullName>
    </submittedName>
</protein>
<evidence type="ECO:0000313" key="6">
    <source>
        <dbReference type="EMBL" id="CAG5080073.1"/>
    </source>
</evidence>
<feature type="compositionally biased region" description="Polar residues" evidence="2">
    <location>
        <begin position="956"/>
        <end position="968"/>
    </location>
</feature>
<evidence type="ECO:0000256" key="2">
    <source>
        <dbReference type="SAM" id="MobiDB-lite"/>
    </source>
</evidence>
<feature type="transmembrane region" description="Helical" evidence="3">
    <location>
        <begin position="847"/>
        <end position="872"/>
    </location>
</feature>
<dbReference type="PANTHER" id="PTHR10075">
    <property type="entry name" value="BASIGIN RELATED"/>
    <property type="match status" value="1"/>
</dbReference>
<dbReference type="EMBL" id="OU015568">
    <property type="protein sequence ID" value="CAG5080073.1"/>
    <property type="molecule type" value="Genomic_DNA"/>
</dbReference>
<feature type="domain" description="Ig-like" evidence="5">
    <location>
        <begin position="153"/>
        <end position="233"/>
    </location>
</feature>
<evidence type="ECO:0000256" key="4">
    <source>
        <dbReference type="SAM" id="SignalP"/>
    </source>
</evidence>
<keyword evidence="7" id="KW-1185">Reference proteome</keyword>
<dbReference type="InterPro" id="IPR036179">
    <property type="entry name" value="Ig-like_dom_sf"/>
</dbReference>
<sequence length="1024" mass="117141">MKFLFKVIFFLSLQSSSADPHSPAILNDELNEHCHQIPNHQSMKCFFSEDEKFSLFCSCGESVCDETWEKTWKHNSQEVQVDEDDITRRLTLKGGSAKNGYSELDIFMKHSLQGNFTCFSKSDSSSEVSIMEYHIAVPHLDDKFQIDARIRSPYSEDALFTTKVGKEIELECKAPLGEPEPEISWYRNDKAIDNHRPRKVQGKSILTIRSVKLEDTGLYGCEARARVGSQLFSKFSERVKILVESKPKIFDLLICPEKRVNSRASLSCEFRGEPLPEIYWEKCESDEKKSDPQRNEQGCKKWEGPNNTHVNENERTVRSTINFRKIKLSDSGVYRCWAINHLGETPSQCVQTVYENIEVVKPLSQTKYEGADASFSCGGAGAKVISWEFYPKNEDPKIVAFSKRERVKDGVAKIYFEAQSLSDRARRNDRLTANWIWTRSNSLNKLEIKRINEQNAGKYLCTVVYDGPNEENEHLLEATLTVPSQYEIRGANVQKYVGISLDKDSVCNVHLCGVTCSGVNAKSIQWKSPHESEITEKEVEKMITHSESRNSESETFSRINFGSLGPDNIQKVLGRWECVLIPRKPGKANVITKQVDVLLKSNETMQRDLMNIKLQDLNVDELISFRPSFCPDNCVFLIVYGGDKSTRILDTLYCKKFLKSSKIDPKISHQIAIIPAFEEHTPRGELQFITSRGIIRKKQIQSQQLAEENGIFASTILLIKPTASNDFQRITAKKLQLNFHDTNTSLLISWEEPDILEMGRYYITKFLIEINLPQLSEKNGIIEEEILSGKKKIAVNLSKYYSHEDLRQVKEVHVRLRVVSRIYQSEAISKSLNILILEEPEKSQLSIGLFIVAMLVAILAIGTAICTCLCFLRRKKEDSKRESESLEIPPPEKGDQRDSHAARIQKQILEDQDFNQKRPRKRGRKRLARPAEDDPYEGEDELDEPQAKFVLPQMDPSRNSTYSDQFTVSDHDDDDCYRSGRYGNRPVGIVPPYTPPRAASQLQYIPSYNRDDGQKSIRYQADNF</sequence>
<feature type="compositionally biased region" description="Basic and acidic residues" evidence="2">
    <location>
        <begin position="286"/>
        <end position="303"/>
    </location>
</feature>
<dbReference type="InterPro" id="IPR013783">
    <property type="entry name" value="Ig-like_fold"/>
</dbReference>
<evidence type="ECO:0000313" key="7">
    <source>
        <dbReference type="Proteomes" id="UP001158576"/>
    </source>
</evidence>
<evidence type="ECO:0000259" key="5">
    <source>
        <dbReference type="PROSITE" id="PS50835"/>
    </source>
</evidence>
<dbReference type="SMART" id="SM00409">
    <property type="entry name" value="IG"/>
    <property type="match status" value="3"/>
</dbReference>
<organism evidence="6 7">
    <name type="scientific">Oikopleura dioica</name>
    <name type="common">Tunicate</name>
    <dbReference type="NCBI Taxonomy" id="34765"/>
    <lineage>
        <taxon>Eukaryota</taxon>
        <taxon>Metazoa</taxon>
        <taxon>Chordata</taxon>
        <taxon>Tunicata</taxon>
        <taxon>Appendicularia</taxon>
        <taxon>Copelata</taxon>
        <taxon>Oikopleuridae</taxon>
        <taxon>Oikopleura</taxon>
    </lineage>
</organism>
<dbReference type="InterPro" id="IPR007110">
    <property type="entry name" value="Ig-like_dom"/>
</dbReference>
<dbReference type="Pfam" id="PF13927">
    <property type="entry name" value="Ig_3"/>
    <property type="match status" value="2"/>
</dbReference>
<proteinExistence type="predicted"/>
<dbReference type="SMART" id="SM00408">
    <property type="entry name" value="IGc2"/>
    <property type="match status" value="3"/>
</dbReference>
<evidence type="ECO:0000256" key="3">
    <source>
        <dbReference type="SAM" id="Phobius"/>
    </source>
</evidence>
<dbReference type="InterPro" id="IPR003598">
    <property type="entry name" value="Ig_sub2"/>
</dbReference>
<dbReference type="PROSITE" id="PS50835">
    <property type="entry name" value="IG_LIKE"/>
    <property type="match status" value="3"/>
</dbReference>
<dbReference type="InterPro" id="IPR003599">
    <property type="entry name" value="Ig_sub"/>
</dbReference>
<feature type="region of interest" description="Disordered" evidence="2">
    <location>
        <begin position="286"/>
        <end position="311"/>
    </location>
</feature>
<feature type="domain" description="Ig-like" evidence="5">
    <location>
        <begin position="396"/>
        <end position="481"/>
    </location>
</feature>
<keyword evidence="3" id="KW-0472">Membrane</keyword>
<feature type="compositionally biased region" description="Basic residues" evidence="2">
    <location>
        <begin position="917"/>
        <end position="928"/>
    </location>
</feature>
<dbReference type="CDD" id="cd00096">
    <property type="entry name" value="Ig"/>
    <property type="match status" value="2"/>
</dbReference>
<feature type="region of interest" description="Disordered" evidence="2">
    <location>
        <begin position="880"/>
        <end position="996"/>
    </location>
</feature>
<dbReference type="PANTHER" id="PTHR10075:SF14">
    <property type="entry name" value="CELL ADHESION MOLECULE DSCAM2-RELATED"/>
    <property type="match status" value="1"/>
</dbReference>
<accession>A0ABN7RPU3</accession>
<reference evidence="6 7" key="1">
    <citation type="submission" date="2021-04" db="EMBL/GenBank/DDBJ databases">
        <authorList>
            <person name="Bliznina A."/>
        </authorList>
    </citation>
    <scope>NUCLEOTIDE SEQUENCE [LARGE SCALE GENOMIC DNA]</scope>
</reference>
<dbReference type="Proteomes" id="UP001158576">
    <property type="component" value="Chromosome PAR"/>
</dbReference>
<feature type="domain" description="Ig-like" evidence="5">
    <location>
        <begin position="247"/>
        <end position="351"/>
    </location>
</feature>
<feature type="signal peptide" evidence="4">
    <location>
        <begin position="1"/>
        <end position="18"/>
    </location>
</feature>
<keyword evidence="4" id="KW-0732">Signal</keyword>
<dbReference type="Gene3D" id="2.60.40.10">
    <property type="entry name" value="Immunoglobulins"/>
    <property type="match status" value="2"/>
</dbReference>
<dbReference type="SUPFAM" id="SSF48726">
    <property type="entry name" value="Immunoglobulin"/>
    <property type="match status" value="2"/>
</dbReference>
<name>A0ABN7RPU3_OIKDI</name>
<feature type="chain" id="PRO_5045156998" evidence="4">
    <location>
        <begin position="19"/>
        <end position="1024"/>
    </location>
</feature>
<keyword evidence="1" id="KW-0393">Immunoglobulin domain</keyword>
<keyword evidence="3" id="KW-1133">Transmembrane helix</keyword>